<name>A0A412PKK4_STRAP</name>
<dbReference type="Pfam" id="PF05709">
    <property type="entry name" value="Sipho_tail"/>
    <property type="match status" value="1"/>
</dbReference>
<dbReference type="AlphaFoldDB" id="A0A412PKK4"/>
<dbReference type="Gene3D" id="2.40.30.200">
    <property type="match status" value="1"/>
</dbReference>
<evidence type="ECO:0000259" key="1">
    <source>
        <dbReference type="Pfam" id="PF05709"/>
    </source>
</evidence>
<comment type="caution">
    <text evidence="2">The sequence shown here is derived from an EMBL/GenBank/DDBJ whole genome shotgun (WGS) entry which is preliminary data.</text>
</comment>
<dbReference type="InterPro" id="IPR006520">
    <property type="entry name" value="Dit_BPSPP_N"/>
</dbReference>
<evidence type="ECO:0000313" key="2">
    <source>
        <dbReference type="EMBL" id="RGT59005.1"/>
    </source>
</evidence>
<dbReference type="EMBL" id="QRWZ01000023">
    <property type="protein sequence ID" value="RGT59005.1"/>
    <property type="molecule type" value="Genomic_DNA"/>
</dbReference>
<dbReference type="Proteomes" id="UP000284046">
    <property type="component" value="Unassembled WGS sequence"/>
</dbReference>
<sequence>MTLSITFGGKDLSELVDGFTAITRNVGTGWSNTYQDAIVGQPGQNFLYNSLQVKTISIEYKINGWSRRFAKVREQMAHLLSVTKPVELIFADEPNKVWYAVPDGNQTLTEDYNTGVATGVLTFAVPSGYAESKTFARVLDSNPAGAKGIVTADGNSHYKITLQNDGSLDAYPIIRIKHNSENGYIGVVNANGTLELGKRAEADTEAYKKSEILFDYRNSIEDGFNKAQKNVGIFNDTSQKLNSALGIDRAWGRPHIALSGNHAQTAGGNAGSITWEIPTDSNGEKGALNEYLWWRQIVWAGLASQVGFMKISFTGENGEFLYGVETFKRKTGLDCEYNFLASNGKGGYRIIDPASHNFQITDSIYHNPFDATRGWSDLLRRDDMVQVYWWGSYPQFHVPEIKGKKTTKIHVCIGALGNKGQITHLYLDQIYYRKDFVSAIRDIPNRFPMGSTVEIDFGKGQISTDGLVSNRDLVTGSEFFSIPKGKSELDLYFSDRVKKPPSIEILWKECLL</sequence>
<dbReference type="InterPro" id="IPR008841">
    <property type="entry name" value="Siphovirus-type_tail_N"/>
</dbReference>
<feature type="domain" description="Siphovirus-type tail component RIFT-related" evidence="1">
    <location>
        <begin position="33"/>
        <end position="123"/>
    </location>
</feature>
<reference evidence="2 3" key="1">
    <citation type="submission" date="2018-08" db="EMBL/GenBank/DDBJ databases">
        <title>A genome reference for cultivated species of the human gut microbiota.</title>
        <authorList>
            <person name="Zou Y."/>
            <person name="Xue W."/>
            <person name="Luo G."/>
        </authorList>
    </citation>
    <scope>NUCLEOTIDE SEQUENCE [LARGE SCALE GENOMIC DNA]</scope>
    <source>
        <strain evidence="2 3">AF18-38</strain>
    </source>
</reference>
<dbReference type="NCBIfam" id="TIGR01633">
    <property type="entry name" value="phi3626_gp14_N"/>
    <property type="match status" value="1"/>
</dbReference>
<accession>A0A412PKK4</accession>
<gene>
    <name evidence="2" type="ORF">DWX18_10530</name>
</gene>
<evidence type="ECO:0000313" key="3">
    <source>
        <dbReference type="Proteomes" id="UP000284046"/>
    </source>
</evidence>
<dbReference type="RefSeq" id="WP_118138966.1">
    <property type="nucleotide sequence ID" value="NZ_JAQCVW010000024.1"/>
</dbReference>
<proteinExistence type="predicted"/>
<organism evidence="2 3">
    <name type="scientific">Streptococcus anginosus</name>
    <dbReference type="NCBI Taxonomy" id="1328"/>
    <lineage>
        <taxon>Bacteria</taxon>
        <taxon>Bacillati</taxon>
        <taxon>Bacillota</taxon>
        <taxon>Bacilli</taxon>
        <taxon>Lactobacillales</taxon>
        <taxon>Streptococcaceae</taxon>
        <taxon>Streptococcus</taxon>
        <taxon>Streptococcus anginosus group</taxon>
    </lineage>
</organism>
<protein>
    <submittedName>
        <fullName evidence="2">Phage tail family protein</fullName>
    </submittedName>
</protein>